<feature type="domain" description="Large polyvalent protein associated" evidence="1">
    <location>
        <begin position="8"/>
        <end position="85"/>
    </location>
</feature>
<sequence>MSAVDARKEHYEAVEILGIPGLFTTLRVDRTTIPKGVYAYDMQTSEQDWSQPCLLARHITVEHFGTVLTASPVPIPPNGYLDLSPG</sequence>
<evidence type="ECO:0000259" key="1">
    <source>
        <dbReference type="Pfam" id="PF18843"/>
    </source>
</evidence>
<evidence type="ECO:0000313" key="2">
    <source>
        <dbReference type="EMBL" id="EKC47205.1"/>
    </source>
</evidence>
<proteinExistence type="predicted"/>
<organism evidence="2">
    <name type="scientific">human gut metagenome</name>
    <dbReference type="NCBI Taxonomy" id="408170"/>
    <lineage>
        <taxon>unclassified sequences</taxon>
        <taxon>metagenomes</taxon>
        <taxon>organismal metagenomes</taxon>
    </lineage>
</organism>
<protein>
    <recommendedName>
        <fullName evidence="1">Large polyvalent protein associated domain-containing protein</fullName>
    </recommendedName>
</protein>
<comment type="caution">
    <text evidence="2">The sequence shown here is derived from an EMBL/GenBank/DDBJ whole genome shotgun (WGS) entry which is preliminary data.</text>
</comment>
<gene>
    <name evidence="2" type="ORF">LEA_19498</name>
</gene>
<dbReference type="EMBL" id="AJWY01013405">
    <property type="protein sequence ID" value="EKC47205.1"/>
    <property type="molecule type" value="Genomic_DNA"/>
</dbReference>
<name>K1S0G0_9ZZZZ</name>
<dbReference type="InterPro" id="IPR040809">
    <property type="entry name" value="LPD28"/>
</dbReference>
<feature type="non-terminal residue" evidence="2">
    <location>
        <position position="86"/>
    </location>
</feature>
<dbReference type="AlphaFoldDB" id="K1S0G0"/>
<reference evidence="2" key="1">
    <citation type="journal article" date="2013" name="Environ. Microbiol.">
        <title>Microbiota from the distal guts of lean and obese adolescents exhibit partial functional redundancy besides clear differences in community structure.</title>
        <authorList>
            <person name="Ferrer M."/>
            <person name="Ruiz A."/>
            <person name="Lanza F."/>
            <person name="Haange S.B."/>
            <person name="Oberbach A."/>
            <person name="Till H."/>
            <person name="Bargiela R."/>
            <person name="Campoy C."/>
            <person name="Segura M.T."/>
            <person name="Richter M."/>
            <person name="von Bergen M."/>
            <person name="Seifert J."/>
            <person name="Suarez A."/>
        </authorList>
    </citation>
    <scope>NUCLEOTIDE SEQUENCE</scope>
</reference>
<accession>K1S0G0</accession>
<dbReference type="Pfam" id="PF18843">
    <property type="entry name" value="LPD28"/>
    <property type="match status" value="1"/>
</dbReference>